<dbReference type="InterPro" id="IPR036010">
    <property type="entry name" value="2Fe-2S_ferredoxin-like_sf"/>
</dbReference>
<dbReference type="InterPro" id="IPR001041">
    <property type="entry name" value="2Fe-2S_ferredoxin-type"/>
</dbReference>
<dbReference type="Gene3D" id="3.40.50.80">
    <property type="entry name" value="Nucleotide-binding domain of ferredoxin-NADP reductase (FNR) module"/>
    <property type="match status" value="1"/>
</dbReference>
<dbReference type="SUPFAM" id="SSF52343">
    <property type="entry name" value="Ferredoxin reductase-like, C-terminal NADP-linked domain"/>
    <property type="match status" value="1"/>
</dbReference>
<feature type="domain" description="2Fe-2S ferredoxin-type" evidence="8">
    <location>
        <begin position="231"/>
        <end position="313"/>
    </location>
</feature>
<keyword evidence="7" id="KW-0411">Iron-sulfur</keyword>
<dbReference type="PROSITE" id="PS51384">
    <property type="entry name" value="FAD_FR"/>
    <property type="match status" value="1"/>
</dbReference>
<keyword evidence="4" id="KW-0479">Metal-binding</keyword>
<dbReference type="InterPro" id="IPR039261">
    <property type="entry name" value="FNR_nucleotide-bd"/>
</dbReference>
<dbReference type="Gene3D" id="3.10.20.30">
    <property type="match status" value="1"/>
</dbReference>
<dbReference type="PANTHER" id="PTHR47354:SF1">
    <property type="entry name" value="CARNITINE MONOOXYGENASE REDUCTASE SUBUNIT"/>
    <property type="match status" value="1"/>
</dbReference>
<evidence type="ECO:0000259" key="8">
    <source>
        <dbReference type="PROSITE" id="PS51085"/>
    </source>
</evidence>
<dbReference type="InterPro" id="IPR006058">
    <property type="entry name" value="2Fe2S_fd_BS"/>
</dbReference>
<keyword evidence="2" id="KW-0285">Flavoprotein</keyword>
<dbReference type="PROSITE" id="PS51085">
    <property type="entry name" value="2FE2S_FER_2"/>
    <property type="match status" value="1"/>
</dbReference>
<keyword evidence="6" id="KW-0408">Iron</keyword>
<dbReference type="InterPro" id="IPR012675">
    <property type="entry name" value="Beta-grasp_dom_sf"/>
</dbReference>
<dbReference type="GO" id="GO:0051537">
    <property type="term" value="F:2 iron, 2 sulfur cluster binding"/>
    <property type="evidence" value="ECO:0007669"/>
    <property type="project" value="UniProtKB-KW"/>
</dbReference>
<sequence>MTVDDDGVLDLEVVSLRRESDCVLSVELADPLRRLLPAWEPGAHIDLGLPGHVRQYSLCGDPADRRRYRVAVLREPASSGGSRFVHERLRPGDRVEVAGPRNHFALVDARRHLLVAGGVGITPLLAMAGELAARGAEWRLVYGGRSRASMAFLGELARFGPAVEVVAEDEAGRPDLDALLGAPQDGTAVYCCGPEALLGAVEERCRVWPAGSLHVERFAAKARDDSDLRAFDVVLRRSGRRLEVGPLDSALDILDAAGIAIPNACRDGVCGSCVTRVLSGVPDHRDSLTEPGRTDVVLPCVSRAVGRELVLDL</sequence>
<evidence type="ECO:0000256" key="2">
    <source>
        <dbReference type="ARBA" id="ARBA00022630"/>
    </source>
</evidence>
<dbReference type="PRINTS" id="PR00409">
    <property type="entry name" value="PHDIOXRDTASE"/>
</dbReference>
<dbReference type="CDD" id="cd00207">
    <property type="entry name" value="fer2"/>
    <property type="match status" value="1"/>
</dbReference>
<evidence type="ECO:0000256" key="7">
    <source>
        <dbReference type="ARBA" id="ARBA00023014"/>
    </source>
</evidence>
<feature type="domain" description="FAD-binding FR-type" evidence="9">
    <location>
        <begin position="6"/>
        <end position="107"/>
    </location>
</feature>
<protein>
    <submittedName>
        <fullName evidence="10">Oxidoreductase</fullName>
    </submittedName>
</protein>
<dbReference type="KEGG" id="ppel:H6H00_24640"/>
<evidence type="ECO:0000256" key="6">
    <source>
        <dbReference type="ARBA" id="ARBA00023004"/>
    </source>
</evidence>
<dbReference type="Pfam" id="PF00175">
    <property type="entry name" value="NAD_binding_1"/>
    <property type="match status" value="1"/>
</dbReference>
<reference evidence="10 11" key="1">
    <citation type="submission" date="2020-08" db="EMBL/GenBank/DDBJ databases">
        <authorList>
            <person name="Mo P."/>
        </authorList>
    </citation>
    <scope>NUCLEOTIDE SEQUENCE [LARGE SCALE GENOMIC DNA]</scope>
    <source>
        <strain evidence="10 11">CGMCC 4.1532</strain>
    </source>
</reference>
<organism evidence="10 11">
    <name type="scientific">Pseudonocardia petroleophila</name>
    <dbReference type="NCBI Taxonomy" id="37331"/>
    <lineage>
        <taxon>Bacteria</taxon>
        <taxon>Bacillati</taxon>
        <taxon>Actinomycetota</taxon>
        <taxon>Actinomycetes</taxon>
        <taxon>Pseudonocardiales</taxon>
        <taxon>Pseudonocardiaceae</taxon>
        <taxon>Pseudonocardia</taxon>
    </lineage>
</organism>
<dbReference type="InterPro" id="IPR017927">
    <property type="entry name" value="FAD-bd_FR_type"/>
</dbReference>
<dbReference type="RefSeq" id="WP_185718059.1">
    <property type="nucleotide sequence ID" value="NZ_BAAAWI010000001.1"/>
</dbReference>
<dbReference type="CDD" id="cd06185">
    <property type="entry name" value="PDR_like"/>
    <property type="match status" value="1"/>
</dbReference>
<keyword evidence="5" id="KW-0560">Oxidoreductase</keyword>
<evidence type="ECO:0000256" key="3">
    <source>
        <dbReference type="ARBA" id="ARBA00022714"/>
    </source>
</evidence>
<dbReference type="PROSITE" id="PS00197">
    <property type="entry name" value="2FE2S_FER_1"/>
    <property type="match status" value="1"/>
</dbReference>
<dbReference type="GO" id="GO:0046872">
    <property type="term" value="F:metal ion binding"/>
    <property type="evidence" value="ECO:0007669"/>
    <property type="project" value="UniProtKB-KW"/>
</dbReference>
<dbReference type="SUPFAM" id="SSF63380">
    <property type="entry name" value="Riboflavin synthase domain-like"/>
    <property type="match status" value="1"/>
</dbReference>
<dbReference type="Pfam" id="PF00111">
    <property type="entry name" value="Fer2"/>
    <property type="match status" value="1"/>
</dbReference>
<evidence type="ECO:0000313" key="11">
    <source>
        <dbReference type="Proteomes" id="UP000515728"/>
    </source>
</evidence>
<keyword evidence="11" id="KW-1185">Reference proteome</keyword>
<accession>A0A7G7MEU3</accession>
<dbReference type="EMBL" id="CP060131">
    <property type="protein sequence ID" value="QNG51304.1"/>
    <property type="molecule type" value="Genomic_DNA"/>
</dbReference>
<keyword evidence="3" id="KW-0001">2Fe-2S</keyword>
<dbReference type="GO" id="GO:0016491">
    <property type="term" value="F:oxidoreductase activity"/>
    <property type="evidence" value="ECO:0007669"/>
    <property type="project" value="UniProtKB-KW"/>
</dbReference>
<name>A0A7G7MEU3_9PSEU</name>
<dbReference type="Gene3D" id="2.40.30.10">
    <property type="entry name" value="Translation factors"/>
    <property type="match status" value="1"/>
</dbReference>
<dbReference type="InterPro" id="IPR050415">
    <property type="entry name" value="MRET"/>
</dbReference>
<dbReference type="InterPro" id="IPR017938">
    <property type="entry name" value="Riboflavin_synthase-like_b-brl"/>
</dbReference>
<dbReference type="SUPFAM" id="SSF54292">
    <property type="entry name" value="2Fe-2S ferredoxin-like"/>
    <property type="match status" value="1"/>
</dbReference>
<proteinExistence type="predicted"/>
<evidence type="ECO:0000313" key="10">
    <source>
        <dbReference type="EMBL" id="QNG51304.1"/>
    </source>
</evidence>
<evidence type="ECO:0000256" key="1">
    <source>
        <dbReference type="ARBA" id="ARBA00001974"/>
    </source>
</evidence>
<evidence type="ECO:0000256" key="5">
    <source>
        <dbReference type="ARBA" id="ARBA00023002"/>
    </source>
</evidence>
<dbReference type="InterPro" id="IPR001433">
    <property type="entry name" value="OxRdtase_FAD/NAD-bd"/>
</dbReference>
<dbReference type="AlphaFoldDB" id="A0A7G7MEU3"/>
<comment type="cofactor">
    <cofactor evidence="1">
        <name>FAD</name>
        <dbReference type="ChEBI" id="CHEBI:57692"/>
    </cofactor>
</comment>
<gene>
    <name evidence="10" type="ORF">H6H00_24640</name>
</gene>
<evidence type="ECO:0000259" key="9">
    <source>
        <dbReference type="PROSITE" id="PS51384"/>
    </source>
</evidence>
<dbReference type="PANTHER" id="PTHR47354">
    <property type="entry name" value="NADH OXIDOREDUCTASE HCR"/>
    <property type="match status" value="1"/>
</dbReference>
<evidence type="ECO:0000256" key="4">
    <source>
        <dbReference type="ARBA" id="ARBA00022723"/>
    </source>
</evidence>
<dbReference type="Proteomes" id="UP000515728">
    <property type="component" value="Chromosome"/>
</dbReference>